<name>A0AAV8UYT7_9RHOD</name>
<evidence type="ECO:0000313" key="17">
    <source>
        <dbReference type="Proteomes" id="UP001157974"/>
    </source>
</evidence>
<dbReference type="GO" id="GO:0000035">
    <property type="term" value="F:acyl binding"/>
    <property type="evidence" value="ECO:0007669"/>
    <property type="project" value="TreeGrafter"/>
</dbReference>
<evidence type="ECO:0000256" key="6">
    <source>
        <dbReference type="ARBA" id="ARBA00022516"/>
    </source>
</evidence>
<evidence type="ECO:0000256" key="13">
    <source>
        <dbReference type="ARBA" id="ARBA00023160"/>
    </source>
</evidence>
<evidence type="ECO:0000313" key="16">
    <source>
        <dbReference type="EMBL" id="KAJ8906808.1"/>
    </source>
</evidence>
<evidence type="ECO:0000256" key="1">
    <source>
        <dbReference type="ARBA" id="ARBA00004173"/>
    </source>
</evidence>
<dbReference type="GO" id="GO:0000036">
    <property type="term" value="F:acyl carrier activity"/>
    <property type="evidence" value="ECO:0007669"/>
    <property type="project" value="TreeGrafter"/>
</dbReference>
<dbReference type="FunFam" id="1.10.1200.10:FF:000003">
    <property type="entry name" value="Acyl carrier protein"/>
    <property type="match status" value="1"/>
</dbReference>
<keyword evidence="9" id="KW-0809">Transit peptide</keyword>
<dbReference type="Proteomes" id="UP001157974">
    <property type="component" value="Unassembled WGS sequence"/>
</dbReference>
<dbReference type="InterPro" id="IPR036736">
    <property type="entry name" value="ACP-like_sf"/>
</dbReference>
<protein>
    <recommendedName>
        <fullName evidence="14">Acyl carrier protein</fullName>
    </recommendedName>
</protein>
<proteinExistence type="inferred from homology"/>
<dbReference type="PROSITE" id="PS50075">
    <property type="entry name" value="CARRIER"/>
    <property type="match status" value="1"/>
</dbReference>
<evidence type="ECO:0000256" key="8">
    <source>
        <dbReference type="ARBA" id="ARBA00022832"/>
    </source>
</evidence>
<keyword evidence="11" id="KW-0443">Lipid metabolism</keyword>
<dbReference type="SUPFAM" id="SSF47336">
    <property type="entry name" value="ACP-like"/>
    <property type="match status" value="1"/>
</dbReference>
<organism evidence="16 17">
    <name type="scientific">Rhodosorus marinus</name>
    <dbReference type="NCBI Taxonomy" id="101924"/>
    <lineage>
        <taxon>Eukaryota</taxon>
        <taxon>Rhodophyta</taxon>
        <taxon>Stylonematophyceae</taxon>
        <taxon>Stylonematales</taxon>
        <taxon>Stylonemataceae</taxon>
        <taxon>Rhodosorus</taxon>
    </lineage>
</organism>
<dbReference type="GO" id="GO:0005739">
    <property type="term" value="C:mitochondrion"/>
    <property type="evidence" value="ECO:0007669"/>
    <property type="project" value="UniProtKB-SubCell"/>
</dbReference>
<keyword evidence="6 14" id="KW-0444">Lipid biosynthesis</keyword>
<evidence type="ECO:0000256" key="3">
    <source>
        <dbReference type="ARBA" id="ARBA00010930"/>
    </source>
</evidence>
<evidence type="ECO:0000256" key="5">
    <source>
        <dbReference type="ARBA" id="ARBA00022450"/>
    </source>
</evidence>
<keyword evidence="10" id="KW-0249">Electron transport</keyword>
<dbReference type="PANTHER" id="PTHR20863:SF28">
    <property type="entry name" value="ACYL CARRIER PROTEIN, MITOCHONDRIAL"/>
    <property type="match status" value="1"/>
</dbReference>
<dbReference type="AlphaFoldDB" id="A0AAV8UYT7"/>
<comment type="similarity">
    <text evidence="3">Belongs to the acyl carrier protein (ACP) family.</text>
</comment>
<keyword evidence="4" id="KW-0813">Transport</keyword>
<keyword evidence="13 14" id="KW-0275">Fatty acid biosynthesis</keyword>
<keyword evidence="12" id="KW-0496">Mitochondrion</keyword>
<comment type="caution">
    <text evidence="16">The sequence shown here is derived from an EMBL/GenBank/DDBJ whole genome shotgun (WGS) entry which is preliminary data.</text>
</comment>
<evidence type="ECO:0000259" key="15">
    <source>
        <dbReference type="PROSITE" id="PS50075"/>
    </source>
</evidence>
<dbReference type="NCBIfam" id="TIGR00517">
    <property type="entry name" value="acyl_carrier"/>
    <property type="match status" value="1"/>
</dbReference>
<dbReference type="HAMAP" id="MF_01217">
    <property type="entry name" value="Acyl_carrier"/>
    <property type="match status" value="1"/>
</dbReference>
<dbReference type="Pfam" id="PF00550">
    <property type="entry name" value="PP-binding"/>
    <property type="match status" value="1"/>
</dbReference>
<evidence type="ECO:0000256" key="12">
    <source>
        <dbReference type="ARBA" id="ARBA00023128"/>
    </source>
</evidence>
<reference evidence="16 17" key="1">
    <citation type="journal article" date="2023" name="Nat. Commun.">
        <title>Origin of minicircular mitochondrial genomes in red algae.</title>
        <authorList>
            <person name="Lee Y."/>
            <person name="Cho C.H."/>
            <person name="Lee Y.M."/>
            <person name="Park S.I."/>
            <person name="Yang J.H."/>
            <person name="West J.A."/>
            <person name="Bhattacharya D."/>
            <person name="Yoon H.S."/>
        </authorList>
    </citation>
    <scope>NUCLEOTIDE SEQUENCE [LARGE SCALE GENOMIC DNA]</scope>
    <source>
        <strain evidence="16 17">CCMP1338</strain>
        <tissue evidence="16">Whole cell</tissue>
    </source>
</reference>
<evidence type="ECO:0000256" key="7">
    <source>
        <dbReference type="ARBA" id="ARBA00022553"/>
    </source>
</evidence>
<keyword evidence="5 14" id="KW-0596">Phosphopantetheine</keyword>
<comment type="subcellular location">
    <subcellularLocation>
        <location evidence="1">Mitochondrion</location>
    </subcellularLocation>
</comment>
<comment type="function">
    <text evidence="14">Carrier of the growing fatty acid chain in fatty acid biosynthesis.</text>
</comment>
<dbReference type="PANTHER" id="PTHR20863">
    <property type="entry name" value="ACYL CARRIER PROTEIN"/>
    <property type="match status" value="1"/>
</dbReference>
<dbReference type="InterPro" id="IPR003231">
    <property type="entry name" value="ACP"/>
</dbReference>
<dbReference type="InterPro" id="IPR006162">
    <property type="entry name" value="Ppantetheine_attach_site"/>
</dbReference>
<sequence length="158" mass="17883">MFARVWLRRGVSFWKTSAAFRKSRPVLVTGGIRWSSQEVPPATGFFADEREVFRQPAPPIPGTPESLAEIPTLPREEIVQRVIKVLEEFPKIDKSKIDENANFEKDLGLDSLDSVELVVALEVEFEVDIPDAHVTQIYSFLSAVDYIQGLKIRNILLT</sequence>
<dbReference type="InterPro" id="IPR009081">
    <property type="entry name" value="PP-bd_ACP"/>
</dbReference>
<evidence type="ECO:0000256" key="10">
    <source>
        <dbReference type="ARBA" id="ARBA00022982"/>
    </source>
</evidence>
<accession>A0AAV8UYT7</accession>
<comment type="pathway">
    <text evidence="2">Lipid metabolism; fatty acid biosynthesis.</text>
</comment>
<feature type="domain" description="Carrier" evidence="15">
    <location>
        <begin position="76"/>
        <end position="151"/>
    </location>
</feature>
<keyword evidence="17" id="KW-1185">Reference proteome</keyword>
<dbReference type="Gene3D" id="1.10.1200.10">
    <property type="entry name" value="ACP-like"/>
    <property type="match status" value="1"/>
</dbReference>
<evidence type="ECO:0000256" key="9">
    <source>
        <dbReference type="ARBA" id="ARBA00022946"/>
    </source>
</evidence>
<evidence type="ECO:0000256" key="14">
    <source>
        <dbReference type="RuleBase" id="RU000722"/>
    </source>
</evidence>
<evidence type="ECO:0000256" key="11">
    <source>
        <dbReference type="ARBA" id="ARBA00023098"/>
    </source>
</evidence>
<keyword evidence="8" id="KW-0276">Fatty acid metabolism</keyword>
<keyword evidence="7" id="KW-0597">Phosphoprotein</keyword>
<evidence type="ECO:0000256" key="2">
    <source>
        <dbReference type="ARBA" id="ARBA00005194"/>
    </source>
</evidence>
<dbReference type="EMBL" id="JAMWBK010000003">
    <property type="protein sequence ID" value="KAJ8906808.1"/>
    <property type="molecule type" value="Genomic_DNA"/>
</dbReference>
<dbReference type="PROSITE" id="PS00012">
    <property type="entry name" value="PHOSPHOPANTETHEINE"/>
    <property type="match status" value="1"/>
</dbReference>
<evidence type="ECO:0000256" key="4">
    <source>
        <dbReference type="ARBA" id="ARBA00022448"/>
    </source>
</evidence>
<gene>
    <name evidence="16" type="ORF">NDN08_003294</name>
</gene>